<evidence type="ECO:0000256" key="1">
    <source>
        <dbReference type="ARBA" id="ARBA00005056"/>
    </source>
</evidence>
<keyword evidence="9 10" id="KW-0486">Methionine biosynthesis</keyword>
<dbReference type="Pfam" id="PF00742">
    <property type="entry name" value="Homoserine_dh"/>
    <property type="match status" value="1"/>
</dbReference>
<comment type="pathway">
    <text evidence="2 10">Amino-acid biosynthesis; L-methionine biosynthesis via de novo pathway; L-homoserine from L-aspartate: step 3/3.</text>
</comment>
<dbReference type="Pfam" id="PF03447">
    <property type="entry name" value="NAD_binding_3"/>
    <property type="match status" value="1"/>
</dbReference>
<comment type="catalytic activity">
    <reaction evidence="10">
        <text>L-homoserine + NADP(+) = L-aspartate 4-semialdehyde + NADPH + H(+)</text>
        <dbReference type="Rhea" id="RHEA:15761"/>
        <dbReference type="ChEBI" id="CHEBI:15378"/>
        <dbReference type="ChEBI" id="CHEBI:57476"/>
        <dbReference type="ChEBI" id="CHEBI:57783"/>
        <dbReference type="ChEBI" id="CHEBI:58349"/>
        <dbReference type="ChEBI" id="CHEBI:537519"/>
        <dbReference type="EC" id="1.1.1.3"/>
    </reaction>
</comment>
<feature type="domain" description="Aspartate/homoserine dehydrogenase NAD-binding" evidence="13">
    <location>
        <begin position="10"/>
        <end position="127"/>
    </location>
</feature>
<dbReference type="EC" id="1.1.1.3" evidence="4 10"/>
<protein>
    <recommendedName>
        <fullName evidence="5 10">Homoserine dehydrogenase</fullName>
        <ecNumber evidence="4 10">1.1.1.3</ecNumber>
    </recommendedName>
</protein>
<keyword evidence="15" id="KW-1185">Reference proteome</keyword>
<comment type="caution">
    <text evidence="14">The sequence shown here is derived from an EMBL/GenBank/DDBJ whole genome shotgun (WGS) entry which is preliminary data.</text>
</comment>
<keyword evidence="6 10" id="KW-0028">Amino-acid biosynthesis</keyword>
<keyword evidence="10" id="KW-0521">NADP</keyword>
<dbReference type="Gene3D" id="3.30.360.10">
    <property type="entry name" value="Dihydrodipicolinate Reductase, domain 2"/>
    <property type="match status" value="1"/>
</dbReference>
<dbReference type="GO" id="GO:0004412">
    <property type="term" value="F:homoserine dehydrogenase activity"/>
    <property type="evidence" value="ECO:0007669"/>
    <property type="project" value="UniProtKB-EC"/>
</dbReference>
<evidence type="ECO:0000256" key="5">
    <source>
        <dbReference type="ARBA" id="ARBA00013376"/>
    </source>
</evidence>
<evidence type="ECO:0000256" key="6">
    <source>
        <dbReference type="ARBA" id="ARBA00022605"/>
    </source>
</evidence>
<evidence type="ECO:0000256" key="3">
    <source>
        <dbReference type="ARBA" id="ARBA00006753"/>
    </source>
</evidence>
<evidence type="ECO:0000256" key="11">
    <source>
        <dbReference type="RuleBase" id="RU004171"/>
    </source>
</evidence>
<evidence type="ECO:0000256" key="9">
    <source>
        <dbReference type="ARBA" id="ARBA00023167"/>
    </source>
</evidence>
<evidence type="ECO:0000313" key="15">
    <source>
        <dbReference type="Proteomes" id="UP001519328"/>
    </source>
</evidence>
<evidence type="ECO:0000259" key="13">
    <source>
        <dbReference type="Pfam" id="PF03447"/>
    </source>
</evidence>
<dbReference type="SUPFAM" id="SSF55347">
    <property type="entry name" value="Glyceraldehyde-3-phosphate dehydrogenase-like, C-terminal domain"/>
    <property type="match status" value="1"/>
</dbReference>
<dbReference type="PROSITE" id="PS51257">
    <property type="entry name" value="PROKAR_LIPOPROTEIN"/>
    <property type="match status" value="1"/>
</dbReference>
<dbReference type="SUPFAM" id="SSF51735">
    <property type="entry name" value="NAD(P)-binding Rossmann-fold domains"/>
    <property type="match status" value="1"/>
</dbReference>
<evidence type="ECO:0000256" key="7">
    <source>
        <dbReference type="ARBA" id="ARBA00022697"/>
    </source>
</evidence>
<accession>A0ABS4HDE7</accession>
<evidence type="ECO:0000256" key="10">
    <source>
        <dbReference type="RuleBase" id="RU000579"/>
    </source>
</evidence>
<evidence type="ECO:0000259" key="12">
    <source>
        <dbReference type="Pfam" id="PF00742"/>
    </source>
</evidence>
<evidence type="ECO:0000256" key="4">
    <source>
        <dbReference type="ARBA" id="ARBA00013213"/>
    </source>
</evidence>
<gene>
    <name evidence="14" type="ORF">J2Z82_001882</name>
</gene>
<dbReference type="RefSeq" id="WP_209480492.1">
    <property type="nucleotide sequence ID" value="NZ_JAGGKK010000009.1"/>
</dbReference>
<dbReference type="PIRSF" id="PIRSF036497">
    <property type="entry name" value="HDH_short"/>
    <property type="match status" value="1"/>
</dbReference>
<proteinExistence type="inferred from homology"/>
<sequence>MKPINVALIGLGTVGCGVYQTLHIQRQRLEKLVGAPINILTIIIENPDKHQKISAKTNVTTDVNAVLNNPEIDVVFEAIVGKEPAFSILKECIQAKKHVITSNKEMFATHGEELKRLASKYNVQIGYDATTAGGIPIIQIIQQLLKANQIQYVQAILNGTTNYILSAMREKNITFSTALDEAQKWGYAEPDPEKDIEGFDAYYKLMILSELIFEKQPDLKNVKRKGIRDITEESIQGLQTEGKRLKHIAKIGYDATGKLTASVEPEAVSKEHPLYAVEGVNNAIHIKGDIVGDLTFTGPGAGSFPTASAMIEDFCILFKKEQTAIASSKAHATV</sequence>
<evidence type="ECO:0000256" key="8">
    <source>
        <dbReference type="ARBA" id="ARBA00023002"/>
    </source>
</evidence>
<keyword evidence="8 10" id="KW-0560">Oxidoreductase</keyword>
<feature type="domain" description="Homoserine dehydrogenase catalytic" evidence="12">
    <location>
        <begin position="136"/>
        <end position="314"/>
    </location>
</feature>
<evidence type="ECO:0000313" key="14">
    <source>
        <dbReference type="EMBL" id="MBP1948945.1"/>
    </source>
</evidence>
<dbReference type="EMBL" id="JAGGKK010000009">
    <property type="protein sequence ID" value="MBP1948945.1"/>
    <property type="molecule type" value="Genomic_DNA"/>
</dbReference>
<dbReference type="Proteomes" id="UP001519328">
    <property type="component" value="Unassembled WGS sequence"/>
</dbReference>
<keyword evidence="7 10" id="KW-0791">Threonine biosynthesis</keyword>
<dbReference type="PANTHER" id="PTHR43331:SF1">
    <property type="entry name" value="HOMOSERINE DEHYDROGENASE"/>
    <property type="match status" value="1"/>
</dbReference>
<dbReference type="InterPro" id="IPR019811">
    <property type="entry name" value="HDH_CS"/>
</dbReference>
<organism evidence="14 15">
    <name type="scientific">Virgibacillus litoralis</name>
    <dbReference type="NCBI Taxonomy" id="578221"/>
    <lineage>
        <taxon>Bacteria</taxon>
        <taxon>Bacillati</taxon>
        <taxon>Bacillota</taxon>
        <taxon>Bacilli</taxon>
        <taxon>Bacillales</taxon>
        <taxon>Bacillaceae</taxon>
        <taxon>Virgibacillus</taxon>
    </lineage>
</organism>
<comment type="pathway">
    <text evidence="1 10">Amino-acid biosynthesis; L-threonine biosynthesis; L-threonine from L-aspartate: step 3/5.</text>
</comment>
<dbReference type="InterPro" id="IPR022697">
    <property type="entry name" value="HDH_short"/>
</dbReference>
<name>A0ABS4HDE7_9BACI</name>
<reference evidence="14 15" key="1">
    <citation type="submission" date="2021-03" db="EMBL/GenBank/DDBJ databases">
        <title>Genomic Encyclopedia of Type Strains, Phase IV (KMG-IV): sequencing the most valuable type-strain genomes for metagenomic binning, comparative biology and taxonomic classification.</title>
        <authorList>
            <person name="Goeker M."/>
        </authorList>
    </citation>
    <scope>NUCLEOTIDE SEQUENCE [LARGE SCALE GENOMIC DNA]</scope>
    <source>
        <strain evidence="14 15">DSM 21085</strain>
    </source>
</reference>
<dbReference type="InterPro" id="IPR001342">
    <property type="entry name" value="HDH_cat"/>
</dbReference>
<dbReference type="InterPro" id="IPR036291">
    <property type="entry name" value="NAD(P)-bd_dom_sf"/>
</dbReference>
<dbReference type="PROSITE" id="PS01042">
    <property type="entry name" value="HOMOSER_DHGENASE"/>
    <property type="match status" value="1"/>
</dbReference>
<comment type="similarity">
    <text evidence="3 11">Belongs to the homoserine dehydrogenase family.</text>
</comment>
<dbReference type="Gene3D" id="3.40.50.720">
    <property type="entry name" value="NAD(P)-binding Rossmann-like Domain"/>
    <property type="match status" value="1"/>
</dbReference>
<evidence type="ECO:0000256" key="2">
    <source>
        <dbReference type="ARBA" id="ARBA00005062"/>
    </source>
</evidence>
<dbReference type="InterPro" id="IPR005106">
    <property type="entry name" value="Asp/hSer_DH_NAD-bd"/>
</dbReference>
<dbReference type="NCBIfam" id="NF004976">
    <property type="entry name" value="PRK06349.1"/>
    <property type="match status" value="1"/>
</dbReference>
<dbReference type="PANTHER" id="PTHR43331">
    <property type="entry name" value="HOMOSERINE DEHYDROGENASE"/>
    <property type="match status" value="1"/>
</dbReference>